<organism evidence="1 2">
    <name type="scientific">Colocasia esculenta</name>
    <name type="common">Wild taro</name>
    <name type="synonym">Arum esculentum</name>
    <dbReference type="NCBI Taxonomy" id="4460"/>
    <lineage>
        <taxon>Eukaryota</taxon>
        <taxon>Viridiplantae</taxon>
        <taxon>Streptophyta</taxon>
        <taxon>Embryophyta</taxon>
        <taxon>Tracheophyta</taxon>
        <taxon>Spermatophyta</taxon>
        <taxon>Magnoliopsida</taxon>
        <taxon>Liliopsida</taxon>
        <taxon>Araceae</taxon>
        <taxon>Aroideae</taxon>
        <taxon>Colocasieae</taxon>
        <taxon>Colocasia</taxon>
    </lineage>
</organism>
<dbReference type="EMBL" id="NMUH01001433">
    <property type="protein sequence ID" value="MQL92288.1"/>
    <property type="molecule type" value="Genomic_DNA"/>
</dbReference>
<gene>
    <name evidence="1" type="ORF">Taro_024910</name>
</gene>
<dbReference type="AlphaFoldDB" id="A0A843V822"/>
<proteinExistence type="predicted"/>
<name>A0A843V822_COLES</name>
<reference evidence="1" key="1">
    <citation type="submission" date="2017-07" db="EMBL/GenBank/DDBJ databases">
        <title>Taro Niue Genome Assembly and Annotation.</title>
        <authorList>
            <person name="Atibalentja N."/>
            <person name="Keating K."/>
            <person name="Fields C.J."/>
        </authorList>
    </citation>
    <scope>NUCLEOTIDE SEQUENCE</scope>
    <source>
        <strain evidence="1">Niue_2</strain>
        <tissue evidence="1">Leaf</tissue>
    </source>
</reference>
<sequence length="81" mass="9357">MKNYETRGLLFLGLELQERRKKLDGSSSPLFLLLLGLFSTSKNPFARARAGHEGLRGCYNVGPYRRQKILSLYVHKWIKDC</sequence>
<comment type="caution">
    <text evidence="1">The sequence shown here is derived from an EMBL/GenBank/DDBJ whole genome shotgun (WGS) entry which is preliminary data.</text>
</comment>
<accession>A0A843V822</accession>
<evidence type="ECO:0000313" key="2">
    <source>
        <dbReference type="Proteomes" id="UP000652761"/>
    </source>
</evidence>
<dbReference type="Proteomes" id="UP000652761">
    <property type="component" value="Unassembled WGS sequence"/>
</dbReference>
<evidence type="ECO:0000313" key="1">
    <source>
        <dbReference type="EMBL" id="MQL92288.1"/>
    </source>
</evidence>
<keyword evidence="2" id="KW-1185">Reference proteome</keyword>
<protein>
    <submittedName>
        <fullName evidence="1">Uncharacterized protein</fullName>
    </submittedName>
</protein>